<organism evidence="2 3">
    <name type="scientific">Monilinia fructigena</name>
    <dbReference type="NCBI Taxonomy" id="38457"/>
    <lineage>
        <taxon>Eukaryota</taxon>
        <taxon>Fungi</taxon>
        <taxon>Dikarya</taxon>
        <taxon>Ascomycota</taxon>
        <taxon>Pezizomycotina</taxon>
        <taxon>Leotiomycetes</taxon>
        <taxon>Helotiales</taxon>
        <taxon>Sclerotiniaceae</taxon>
        <taxon>Monilinia</taxon>
    </lineage>
</organism>
<proteinExistence type="predicted"/>
<dbReference type="AlphaFoldDB" id="A0A395IYR8"/>
<feature type="compositionally biased region" description="Polar residues" evidence="1">
    <location>
        <begin position="218"/>
        <end position="229"/>
    </location>
</feature>
<sequence length="229" mass="25014">MATLLIFSLSSPSTPTDTIYSLRLHEAARAMGLESDSEDENFNTNRPRKYREKGKYDPPMDLSTPFGSPSIKVRDRTNKATATSHPSLKFMSGTTISYSATDGYQREIWKDRGARESGQENTFGQASPRVAALLRNSEYPSTDLGRSGDPWGEQTLGDSTSGTYIIPHGRSGNSRVNHSRSSDKIPIKSSSLAKTRRSSNKIPVESLNPVYSPRDRTSSNGATNACVSG</sequence>
<dbReference type="Proteomes" id="UP000249056">
    <property type="component" value="Unassembled WGS sequence"/>
</dbReference>
<feature type="region of interest" description="Disordered" evidence="1">
    <location>
        <begin position="139"/>
        <end position="229"/>
    </location>
</feature>
<evidence type="ECO:0000256" key="1">
    <source>
        <dbReference type="SAM" id="MobiDB-lite"/>
    </source>
</evidence>
<evidence type="ECO:0000313" key="2">
    <source>
        <dbReference type="EMBL" id="RAL65417.1"/>
    </source>
</evidence>
<protein>
    <submittedName>
        <fullName evidence="2">Uncharacterized protein</fullName>
    </submittedName>
</protein>
<gene>
    <name evidence="2" type="ORF">DID88_000985</name>
</gene>
<reference evidence="2 3" key="1">
    <citation type="submission" date="2018-06" db="EMBL/GenBank/DDBJ databases">
        <title>Genome Sequence of the Brown Rot Fungal Pathogen Monilinia fructigena.</title>
        <authorList>
            <person name="Landi L."/>
            <person name="De Miccolis Angelini R.M."/>
            <person name="Pollastro S."/>
            <person name="Abate D."/>
            <person name="Faretra F."/>
            <person name="Romanazzi G."/>
        </authorList>
    </citation>
    <scope>NUCLEOTIDE SEQUENCE [LARGE SCALE GENOMIC DNA]</scope>
    <source>
        <strain evidence="2 3">Mfrg269</strain>
    </source>
</reference>
<feature type="region of interest" description="Disordered" evidence="1">
    <location>
        <begin position="32"/>
        <end position="84"/>
    </location>
</feature>
<dbReference type="OrthoDB" id="3561688at2759"/>
<accession>A0A395IYR8</accession>
<comment type="caution">
    <text evidence="2">The sequence shown here is derived from an EMBL/GenBank/DDBJ whole genome shotgun (WGS) entry which is preliminary data.</text>
</comment>
<evidence type="ECO:0000313" key="3">
    <source>
        <dbReference type="Proteomes" id="UP000249056"/>
    </source>
</evidence>
<keyword evidence="3" id="KW-1185">Reference proteome</keyword>
<name>A0A395IYR8_9HELO</name>
<dbReference type="EMBL" id="QKRW01000010">
    <property type="protein sequence ID" value="RAL65417.1"/>
    <property type="molecule type" value="Genomic_DNA"/>
</dbReference>